<dbReference type="EMBL" id="VIVK01000003">
    <property type="protein sequence ID" value="TWD73008.1"/>
    <property type="molecule type" value="Genomic_DNA"/>
</dbReference>
<gene>
    <name evidence="9" type="ORF">FB561_6892</name>
</gene>
<keyword evidence="5 7" id="KW-1133">Transmembrane helix</keyword>
<accession>A0A561B2D2</accession>
<evidence type="ECO:0000256" key="2">
    <source>
        <dbReference type="ARBA" id="ARBA00022448"/>
    </source>
</evidence>
<dbReference type="CDD" id="cd06261">
    <property type="entry name" value="TM_PBP2"/>
    <property type="match status" value="1"/>
</dbReference>
<proteinExistence type="inferred from homology"/>
<keyword evidence="2 7" id="KW-0813">Transport</keyword>
<dbReference type="Gene3D" id="1.10.3720.10">
    <property type="entry name" value="MetI-like"/>
    <property type="match status" value="1"/>
</dbReference>
<feature type="transmembrane region" description="Helical" evidence="7">
    <location>
        <begin position="12"/>
        <end position="35"/>
    </location>
</feature>
<feature type="transmembrane region" description="Helical" evidence="7">
    <location>
        <begin position="249"/>
        <end position="271"/>
    </location>
</feature>
<evidence type="ECO:0000256" key="3">
    <source>
        <dbReference type="ARBA" id="ARBA00022475"/>
    </source>
</evidence>
<dbReference type="AlphaFoldDB" id="A0A561B2D2"/>
<evidence type="ECO:0000256" key="5">
    <source>
        <dbReference type="ARBA" id="ARBA00022989"/>
    </source>
</evidence>
<evidence type="ECO:0000256" key="4">
    <source>
        <dbReference type="ARBA" id="ARBA00022692"/>
    </source>
</evidence>
<evidence type="ECO:0000256" key="6">
    <source>
        <dbReference type="ARBA" id="ARBA00023136"/>
    </source>
</evidence>
<evidence type="ECO:0000256" key="7">
    <source>
        <dbReference type="RuleBase" id="RU363032"/>
    </source>
</evidence>
<evidence type="ECO:0000313" key="9">
    <source>
        <dbReference type="EMBL" id="TWD73008.1"/>
    </source>
</evidence>
<organism evidence="9 10">
    <name type="scientific">Kribbella amoyensis</name>
    <dbReference type="NCBI Taxonomy" id="996641"/>
    <lineage>
        <taxon>Bacteria</taxon>
        <taxon>Bacillati</taxon>
        <taxon>Actinomycetota</taxon>
        <taxon>Actinomycetes</taxon>
        <taxon>Propionibacteriales</taxon>
        <taxon>Kribbellaceae</taxon>
        <taxon>Kribbella</taxon>
    </lineage>
</organism>
<keyword evidence="3" id="KW-1003">Cell membrane</keyword>
<dbReference type="GO" id="GO:0055085">
    <property type="term" value="P:transmembrane transport"/>
    <property type="evidence" value="ECO:0007669"/>
    <property type="project" value="InterPro"/>
</dbReference>
<dbReference type="PANTHER" id="PTHR30193">
    <property type="entry name" value="ABC TRANSPORTER PERMEASE PROTEIN"/>
    <property type="match status" value="1"/>
</dbReference>
<keyword evidence="6 7" id="KW-0472">Membrane</keyword>
<keyword evidence="10" id="KW-1185">Reference proteome</keyword>
<comment type="caution">
    <text evidence="9">The sequence shown here is derived from an EMBL/GenBank/DDBJ whole genome shotgun (WGS) entry which is preliminary data.</text>
</comment>
<comment type="subcellular location">
    <subcellularLocation>
        <location evidence="1 7">Cell membrane</location>
        <topology evidence="1 7">Multi-pass membrane protein</topology>
    </subcellularLocation>
</comment>
<reference evidence="9 10" key="1">
    <citation type="submission" date="2019-06" db="EMBL/GenBank/DDBJ databases">
        <title>Sequencing the genomes of 1000 actinobacteria strains.</title>
        <authorList>
            <person name="Klenk H.-P."/>
        </authorList>
    </citation>
    <scope>NUCLEOTIDE SEQUENCE [LARGE SCALE GENOMIC DNA]</scope>
    <source>
        <strain evidence="9 10">DSM 24683</strain>
    </source>
</reference>
<keyword evidence="4 7" id="KW-0812">Transmembrane</keyword>
<feature type="transmembrane region" description="Helical" evidence="7">
    <location>
        <begin position="65"/>
        <end position="86"/>
    </location>
</feature>
<comment type="similarity">
    <text evidence="7">Belongs to the binding-protein-dependent transport system permease family.</text>
</comment>
<feature type="transmembrane region" description="Helical" evidence="7">
    <location>
        <begin position="203"/>
        <end position="229"/>
    </location>
</feature>
<sequence length="282" mass="30616">MARPVALSIAPGAILFTIFFLAPFAVLIGSSFASWGGVDFTFTGWDNYRTMIQDPVFWKAVRNTLFYSAVSIVVQVPFGVVIGIILSQKLPGWRTFRTVIFVPFVISGAAYALVYAAFYNSRYGLLNQALALVGADGKDWLYDTGTARSAVAATFAFIIGFTVILVMAEIASIPRELYEAAETDGASLLQQHLRITLPLLRNVIGTCVLVRLLGDIGMFDVVFILTSGGPNDSTVTLALYAYRAYLDGAWGYANAVGTTILVIGLILIVTVRRAFRIGERAL</sequence>
<dbReference type="SUPFAM" id="SSF161098">
    <property type="entry name" value="MetI-like"/>
    <property type="match status" value="1"/>
</dbReference>
<evidence type="ECO:0000259" key="8">
    <source>
        <dbReference type="PROSITE" id="PS50928"/>
    </source>
</evidence>
<dbReference type="Pfam" id="PF00528">
    <property type="entry name" value="BPD_transp_1"/>
    <property type="match status" value="1"/>
</dbReference>
<dbReference type="InterPro" id="IPR035906">
    <property type="entry name" value="MetI-like_sf"/>
</dbReference>
<dbReference type="PANTHER" id="PTHR30193:SF37">
    <property type="entry name" value="INNER MEMBRANE ABC TRANSPORTER PERMEASE PROTEIN YCJO"/>
    <property type="match status" value="1"/>
</dbReference>
<feature type="domain" description="ABC transmembrane type-1" evidence="8">
    <location>
        <begin position="61"/>
        <end position="271"/>
    </location>
</feature>
<evidence type="ECO:0000256" key="1">
    <source>
        <dbReference type="ARBA" id="ARBA00004651"/>
    </source>
</evidence>
<feature type="transmembrane region" description="Helical" evidence="7">
    <location>
        <begin position="150"/>
        <end position="168"/>
    </location>
</feature>
<feature type="transmembrane region" description="Helical" evidence="7">
    <location>
        <begin position="98"/>
        <end position="118"/>
    </location>
</feature>
<dbReference type="InterPro" id="IPR051393">
    <property type="entry name" value="ABC_transporter_permease"/>
</dbReference>
<dbReference type="PROSITE" id="PS50928">
    <property type="entry name" value="ABC_TM1"/>
    <property type="match status" value="1"/>
</dbReference>
<dbReference type="InterPro" id="IPR000515">
    <property type="entry name" value="MetI-like"/>
</dbReference>
<dbReference type="GO" id="GO:0005886">
    <property type="term" value="C:plasma membrane"/>
    <property type="evidence" value="ECO:0007669"/>
    <property type="project" value="UniProtKB-SubCell"/>
</dbReference>
<name>A0A561B2D2_9ACTN</name>
<protein>
    <submittedName>
        <fullName evidence="9">Carbohydrate ABC transporter membrane protein 1 (CUT1 family)</fullName>
    </submittedName>
</protein>
<dbReference type="Proteomes" id="UP000318380">
    <property type="component" value="Unassembled WGS sequence"/>
</dbReference>
<dbReference type="RefSeq" id="WP_170284930.1">
    <property type="nucleotide sequence ID" value="NZ_VIVK01000003.1"/>
</dbReference>
<evidence type="ECO:0000313" key="10">
    <source>
        <dbReference type="Proteomes" id="UP000318380"/>
    </source>
</evidence>